<organism evidence="2 3">
    <name type="scientific">Cyclotella atomus</name>
    <dbReference type="NCBI Taxonomy" id="382360"/>
    <lineage>
        <taxon>Eukaryota</taxon>
        <taxon>Sar</taxon>
        <taxon>Stramenopiles</taxon>
        <taxon>Ochrophyta</taxon>
        <taxon>Bacillariophyta</taxon>
        <taxon>Coscinodiscophyceae</taxon>
        <taxon>Thalassiosirophycidae</taxon>
        <taxon>Stephanodiscales</taxon>
        <taxon>Stephanodiscaceae</taxon>
        <taxon>Cyclotella</taxon>
    </lineage>
</organism>
<sequence length="156" mass="17492">MLSQFPLDSIAFLQILICISSLPSMQAFLTRPPSTHHHIRTLAQNNEVFNYEDCYDLCDTWTDVGINNTPKEQKVNTNYKSSGRLRPPPWSDPKPTVCDTCSGNGDLICRFCEETGYLLSIGSRIQDCPVCKDGMESCHDCSGTGYVFSWNAKKNV</sequence>
<dbReference type="Proteomes" id="UP001530400">
    <property type="component" value="Unassembled WGS sequence"/>
</dbReference>
<proteinExistence type="predicted"/>
<evidence type="ECO:0000256" key="1">
    <source>
        <dbReference type="SAM" id="SignalP"/>
    </source>
</evidence>
<dbReference type="EMBL" id="JALLPJ020000527">
    <property type="protein sequence ID" value="KAL3789321.1"/>
    <property type="molecule type" value="Genomic_DNA"/>
</dbReference>
<accession>A0ABD3PQ33</accession>
<reference evidence="2 3" key="1">
    <citation type="submission" date="2024-10" db="EMBL/GenBank/DDBJ databases">
        <title>Updated reference genomes for cyclostephanoid diatoms.</title>
        <authorList>
            <person name="Roberts W.R."/>
            <person name="Alverson A.J."/>
        </authorList>
    </citation>
    <scope>NUCLEOTIDE SEQUENCE [LARGE SCALE GENOMIC DNA]</scope>
    <source>
        <strain evidence="2 3">AJA010-31</strain>
    </source>
</reference>
<name>A0ABD3PQ33_9STRA</name>
<keyword evidence="3" id="KW-1185">Reference proteome</keyword>
<feature type="signal peptide" evidence="1">
    <location>
        <begin position="1"/>
        <end position="27"/>
    </location>
</feature>
<evidence type="ECO:0000313" key="2">
    <source>
        <dbReference type="EMBL" id="KAL3789321.1"/>
    </source>
</evidence>
<gene>
    <name evidence="2" type="ORF">ACHAWO_007577</name>
</gene>
<evidence type="ECO:0000313" key="3">
    <source>
        <dbReference type="Proteomes" id="UP001530400"/>
    </source>
</evidence>
<protein>
    <submittedName>
        <fullName evidence="2">Uncharacterized protein</fullName>
    </submittedName>
</protein>
<feature type="chain" id="PRO_5044816504" evidence="1">
    <location>
        <begin position="28"/>
        <end position="156"/>
    </location>
</feature>
<dbReference type="AlphaFoldDB" id="A0ABD3PQ33"/>
<comment type="caution">
    <text evidence="2">The sequence shown here is derived from an EMBL/GenBank/DDBJ whole genome shotgun (WGS) entry which is preliminary data.</text>
</comment>
<keyword evidence="1" id="KW-0732">Signal</keyword>